<name>A0A645E3D0_9ZZZZ</name>
<keyword evidence="1" id="KW-0472">Membrane</keyword>
<gene>
    <name evidence="2" type="ORF">SDC9_143195</name>
</gene>
<feature type="transmembrane region" description="Helical" evidence="1">
    <location>
        <begin position="12"/>
        <end position="29"/>
    </location>
</feature>
<evidence type="ECO:0008006" key="3">
    <source>
        <dbReference type="Google" id="ProtNLM"/>
    </source>
</evidence>
<organism evidence="2">
    <name type="scientific">bioreactor metagenome</name>
    <dbReference type="NCBI Taxonomy" id="1076179"/>
    <lineage>
        <taxon>unclassified sequences</taxon>
        <taxon>metagenomes</taxon>
        <taxon>ecological metagenomes</taxon>
    </lineage>
</organism>
<dbReference type="EMBL" id="VSSQ01042452">
    <property type="protein sequence ID" value="MPM96039.1"/>
    <property type="molecule type" value="Genomic_DNA"/>
</dbReference>
<keyword evidence="1" id="KW-1133">Transmembrane helix</keyword>
<sequence length="269" mass="30654">MDFFFNISENKYLLKFFLCLFAVFFYFSIHSNLTATIIIDTADSTTSIDKRNNSIDESKFMSGIVLDKTNKKPVPSATVRIAGTNRGTICLKNGSFRLPKSYFINKSDIRITAIGYTSKTLTLDLTKDTVTIYLEQDPVKLKEVVVTGEIEVNEIIRRAIAKKEANRKKYKTMQGLLYSKFMLDTRKTVSNFNIGGSSAEQNTLSFNLSLQDSNETKKDSLLSQFAQGFIGENFSKRFIDLEKNIDKTIIVNRRQTANFPKSIDIRKLY</sequence>
<dbReference type="Gene3D" id="2.60.40.1120">
    <property type="entry name" value="Carboxypeptidase-like, regulatory domain"/>
    <property type="match status" value="1"/>
</dbReference>
<dbReference type="SUPFAM" id="SSF49464">
    <property type="entry name" value="Carboxypeptidase regulatory domain-like"/>
    <property type="match status" value="1"/>
</dbReference>
<protein>
    <recommendedName>
        <fullName evidence="3">TonB-dependent receptor SusC</fullName>
    </recommendedName>
</protein>
<accession>A0A645E3D0</accession>
<comment type="caution">
    <text evidence="2">The sequence shown here is derived from an EMBL/GenBank/DDBJ whole genome shotgun (WGS) entry which is preliminary data.</text>
</comment>
<proteinExistence type="predicted"/>
<dbReference type="Pfam" id="PF13715">
    <property type="entry name" value="CarbopepD_reg_2"/>
    <property type="match status" value="1"/>
</dbReference>
<evidence type="ECO:0000256" key="1">
    <source>
        <dbReference type="SAM" id="Phobius"/>
    </source>
</evidence>
<keyword evidence="1" id="KW-0812">Transmembrane</keyword>
<dbReference type="AlphaFoldDB" id="A0A645E3D0"/>
<evidence type="ECO:0000313" key="2">
    <source>
        <dbReference type="EMBL" id="MPM96039.1"/>
    </source>
</evidence>
<dbReference type="InterPro" id="IPR008969">
    <property type="entry name" value="CarboxyPept-like_regulatory"/>
</dbReference>
<reference evidence="2" key="1">
    <citation type="submission" date="2019-08" db="EMBL/GenBank/DDBJ databases">
        <authorList>
            <person name="Kucharzyk K."/>
            <person name="Murdoch R.W."/>
            <person name="Higgins S."/>
            <person name="Loffler F."/>
        </authorList>
    </citation>
    <scope>NUCLEOTIDE SEQUENCE</scope>
</reference>